<sequence>MSVSADYLAWCAELLAPLGRISHKRMFSGAGLYSDGIIVAIIIDDQLFLKTDAGNVAEFEAAGSSPFTYKTKTGKETRTSYWRAPDEAMDSPALMLPWARSALAASLRAAQRKSRKK</sequence>
<gene>
    <name evidence="2" type="ORF">GCM10025770_34290</name>
</gene>
<dbReference type="Gene3D" id="3.30.1460.30">
    <property type="entry name" value="YgaC/TfoX-N like chaperone"/>
    <property type="match status" value="1"/>
</dbReference>
<name>A0ABP9R2P4_9RHOO</name>
<dbReference type="SUPFAM" id="SSF159894">
    <property type="entry name" value="YgaC/TfoX-N like"/>
    <property type="match status" value="1"/>
</dbReference>
<reference evidence="3" key="1">
    <citation type="journal article" date="2019" name="Int. J. Syst. Evol. Microbiol.">
        <title>The Global Catalogue of Microorganisms (GCM) 10K type strain sequencing project: providing services to taxonomists for standard genome sequencing and annotation.</title>
        <authorList>
            <consortium name="The Broad Institute Genomics Platform"/>
            <consortium name="The Broad Institute Genome Sequencing Center for Infectious Disease"/>
            <person name="Wu L."/>
            <person name="Ma J."/>
        </authorList>
    </citation>
    <scope>NUCLEOTIDE SEQUENCE [LARGE SCALE GENOMIC DNA]</scope>
    <source>
        <strain evidence="3">JCM 18715</strain>
    </source>
</reference>
<dbReference type="Pfam" id="PF04993">
    <property type="entry name" value="TfoX_N"/>
    <property type="match status" value="1"/>
</dbReference>
<dbReference type="InterPro" id="IPR007076">
    <property type="entry name" value="TfoX_N"/>
</dbReference>
<evidence type="ECO:0000259" key="1">
    <source>
        <dbReference type="Pfam" id="PF04993"/>
    </source>
</evidence>
<dbReference type="EMBL" id="BAABLD010000017">
    <property type="protein sequence ID" value="GAA5170768.1"/>
    <property type="molecule type" value="Genomic_DNA"/>
</dbReference>
<accession>A0ABP9R2P4</accession>
<dbReference type="RefSeq" id="WP_345534338.1">
    <property type="nucleotide sequence ID" value="NZ_BAABLD010000017.1"/>
</dbReference>
<dbReference type="Proteomes" id="UP001500547">
    <property type="component" value="Unassembled WGS sequence"/>
</dbReference>
<evidence type="ECO:0000313" key="2">
    <source>
        <dbReference type="EMBL" id="GAA5170768.1"/>
    </source>
</evidence>
<keyword evidence="3" id="KW-1185">Reference proteome</keyword>
<organism evidence="2 3">
    <name type="scientific">Viridibacterium curvum</name>
    <dbReference type="NCBI Taxonomy" id="1101404"/>
    <lineage>
        <taxon>Bacteria</taxon>
        <taxon>Pseudomonadati</taxon>
        <taxon>Pseudomonadota</taxon>
        <taxon>Betaproteobacteria</taxon>
        <taxon>Rhodocyclales</taxon>
        <taxon>Rhodocyclaceae</taxon>
        <taxon>Viridibacterium</taxon>
    </lineage>
</organism>
<feature type="domain" description="TfoX N-terminal" evidence="1">
    <location>
        <begin position="13"/>
        <end position="105"/>
    </location>
</feature>
<comment type="caution">
    <text evidence="2">The sequence shown here is derived from an EMBL/GenBank/DDBJ whole genome shotgun (WGS) entry which is preliminary data.</text>
</comment>
<protein>
    <submittedName>
        <fullName evidence="2">TfoX/Sxy family protein</fullName>
    </submittedName>
</protein>
<proteinExistence type="predicted"/>
<evidence type="ECO:0000313" key="3">
    <source>
        <dbReference type="Proteomes" id="UP001500547"/>
    </source>
</evidence>